<feature type="chain" id="PRO_5046579078" description="Glycosyl hydrolase family 61-domain-containing protein" evidence="2">
    <location>
        <begin position="21"/>
        <end position="415"/>
    </location>
</feature>
<feature type="region of interest" description="Disordered" evidence="1">
    <location>
        <begin position="73"/>
        <end position="95"/>
    </location>
</feature>
<comment type="caution">
    <text evidence="3">The sequence shown here is derived from an EMBL/GenBank/DDBJ whole genome shotgun (WGS) entry which is preliminary data.</text>
</comment>
<sequence length="415" mass="43525">MFSKQTLAAITMLGISLVDAHMLLVNPVPYAFESMNNSPILEDGSDFPCRTTDYTVTQENILAKGQTHQLEFEGGATHGGGSCQISITSDRAPTKDSDWSVIKSIEGGCMDTSEGSTNIGSDASAKAAFSPSFTIPDSFADGKYTLAWTWFNRIGNREMYMNCAPITITGSSTKRSEVTALQKREEFPALFIANVNGCKTEEPYSIRFPNPGSDVESFNEAHLIADAANVCKDSSPTWGTAGFSSSGSSAPEPSLVGSDSDSTTTAPVTSEPAAAPTEDPTSSVSVGLSVGAAVPGFTTAPEPTTLSVQPSPVMPTSSSVESTVPAPTSAPSTSTEGALSGPCTDDGAWNCIGGSSFQRCASGAWTETQPLAQGTECTAGQSSDFTVKAIEVKSRMLKEKRSRRRSHGHIHAYSE</sequence>
<gene>
    <name evidence="3" type="ORF">BJY01DRAFT_197375</name>
</gene>
<feature type="compositionally biased region" description="Polar residues" evidence="1">
    <location>
        <begin position="301"/>
        <end position="337"/>
    </location>
</feature>
<protein>
    <recommendedName>
        <fullName evidence="5">Glycosyl hydrolase family 61-domain-containing protein</fullName>
    </recommendedName>
</protein>
<reference evidence="3 4" key="1">
    <citation type="submission" date="2024-07" db="EMBL/GenBank/DDBJ databases">
        <title>Section-level genome sequencing and comparative genomics of Aspergillus sections Usti and Cavernicolus.</title>
        <authorList>
            <consortium name="Lawrence Berkeley National Laboratory"/>
            <person name="Nybo J.L."/>
            <person name="Vesth T.C."/>
            <person name="Theobald S."/>
            <person name="Frisvad J.C."/>
            <person name="Larsen T.O."/>
            <person name="Kjaerboelling I."/>
            <person name="Rothschild-Mancinelli K."/>
            <person name="Lyhne E.K."/>
            <person name="Kogle M.E."/>
            <person name="Barry K."/>
            <person name="Clum A."/>
            <person name="Na H."/>
            <person name="Ledsgaard L."/>
            <person name="Lin J."/>
            <person name="Lipzen A."/>
            <person name="Kuo A."/>
            <person name="Riley R."/>
            <person name="Mondo S."/>
            <person name="Labutti K."/>
            <person name="Haridas S."/>
            <person name="Pangalinan J."/>
            <person name="Salamov A.A."/>
            <person name="Simmons B.A."/>
            <person name="Magnuson J.K."/>
            <person name="Chen J."/>
            <person name="Drula E."/>
            <person name="Henrissat B."/>
            <person name="Wiebenga A."/>
            <person name="Lubbers R.J."/>
            <person name="Gomes A.C."/>
            <person name="Makela M.R."/>
            <person name="Stajich J."/>
            <person name="Grigoriev I.V."/>
            <person name="Mortensen U.H."/>
            <person name="De Vries R.P."/>
            <person name="Baker S.E."/>
            <person name="Andersen M.R."/>
        </authorList>
    </citation>
    <scope>NUCLEOTIDE SEQUENCE [LARGE SCALE GENOMIC DNA]</scope>
    <source>
        <strain evidence="3 4">CBS 123904</strain>
    </source>
</reference>
<keyword evidence="2" id="KW-0732">Signal</keyword>
<dbReference type="PANTHER" id="PTHR36182:SF2">
    <property type="entry name" value="LYTIC POLYSACCHARIDE MONOOXYGENASE"/>
    <property type="match status" value="1"/>
</dbReference>
<evidence type="ECO:0008006" key="5">
    <source>
        <dbReference type="Google" id="ProtNLM"/>
    </source>
</evidence>
<organism evidence="3 4">
    <name type="scientific">Aspergillus pseudoustus</name>
    <dbReference type="NCBI Taxonomy" id="1810923"/>
    <lineage>
        <taxon>Eukaryota</taxon>
        <taxon>Fungi</taxon>
        <taxon>Dikarya</taxon>
        <taxon>Ascomycota</taxon>
        <taxon>Pezizomycotina</taxon>
        <taxon>Eurotiomycetes</taxon>
        <taxon>Eurotiomycetidae</taxon>
        <taxon>Eurotiales</taxon>
        <taxon>Aspergillaceae</taxon>
        <taxon>Aspergillus</taxon>
        <taxon>Aspergillus subgen. Nidulantes</taxon>
    </lineage>
</organism>
<dbReference type="EMBL" id="JBFXLU010000092">
    <property type="protein sequence ID" value="KAL2843142.1"/>
    <property type="molecule type" value="Genomic_DNA"/>
</dbReference>
<evidence type="ECO:0000256" key="1">
    <source>
        <dbReference type="SAM" id="MobiDB-lite"/>
    </source>
</evidence>
<name>A0ABR4JSY2_9EURO</name>
<feature type="region of interest" description="Disordered" evidence="1">
    <location>
        <begin position="301"/>
        <end position="341"/>
    </location>
</feature>
<evidence type="ECO:0000256" key="2">
    <source>
        <dbReference type="SAM" id="SignalP"/>
    </source>
</evidence>
<feature type="signal peptide" evidence="2">
    <location>
        <begin position="1"/>
        <end position="20"/>
    </location>
</feature>
<feature type="compositionally biased region" description="Basic residues" evidence="1">
    <location>
        <begin position="400"/>
        <end position="415"/>
    </location>
</feature>
<feature type="compositionally biased region" description="Low complexity" evidence="1">
    <location>
        <begin position="241"/>
        <end position="254"/>
    </location>
</feature>
<evidence type="ECO:0000313" key="4">
    <source>
        <dbReference type="Proteomes" id="UP001610446"/>
    </source>
</evidence>
<feature type="region of interest" description="Disordered" evidence="1">
    <location>
        <begin position="240"/>
        <end position="285"/>
    </location>
</feature>
<dbReference type="Proteomes" id="UP001610446">
    <property type="component" value="Unassembled WGS sequence"/>
</dbReference>
<feature type="region of interest" description="Disordered" evidence="1">
    <location>
        <begin position="395"/>
        <end position="415"/>
    </location>
</feature>
<evidence type="ECO:0000313" key="3">
    <source>
        <dbReference type="EMBL" id="KAL2843142.1"/>
    </source>
</evidence>
<accession>A0ABR4JSY2</accession>
<proteinExistence type="predicted"/>
<keyword evidence="4" id="KW-1185">Reference proteome</keyword>
<dbReference type="Gene3D" id="2.70.50.70">
    <property type="match status" value="1"/>
</dbReference>
<feature type="compositionally biased region" description="Polar residues" evidence="1">
    <location>
        <begin position="257"/>
        <end position="268"/>
    </location>
</feature>
<dbReference type="PANTHER" id="PTHR36182">
    <property type="entry name" value="PROTEIN, PUTATIVE (AFU_ORTHOLOGUE AFUA_6G10930)-RELATED"/>
    <property type="match status" value="1"/>
</dbReference>